<evidence type="ECO:0000256" key="4">
    <source>
        <dbReference type="RuleBase" id="RU000363"/>
    </source>
</evidence>
<dbReference type="Proteomes" id="UP000029964">
    <property type="component" value="Unassembled WGS sequence"/>
</dbReference>
<dbReference type="Gene3D" id="3.40.50.720">
    <property type="entry name" value="NAD(P)-binding Rossmann-like Domain"/>
    <property type="match status" value="1"/>
</dbReference>
<dbReference type="GO" id="GO:0004806">
    <property type="term" value="F:triacylglycerol lipase activity"/>
    <property type="evidence" value="ECO:0007669"/>
    <property type="project" value="TreeGrafter"/>
</dbReference>
<evidence type="ECO:0000256" key="2">
    <source>
        <dbReference type="ARBA" id="ARBA00022857"/>
    </source>
</evidence>
<dbReference type="GO" id="GO:0019433">
    <property type="term" value="P:triglyceride catabolic process"/>
    <property type="evidence" value="ECO:0007669"/>
    <property type="project" value="TreeGrafter"/>
</dbReference>
<dbReference type="AlphaFoldDB" id="A0A086T9R8"/>
<dbReference type="PROSITE" id="PS00061">
    <property type="entry name" value="ADH_SHORT"/>
    <property type="match status" value="1"/>
</dbReference>
<dbReference type="PRINTS" id="PR00081">
    <property type="entry name" value="GDHRDH"/>
</dbReference>
<evidence type="ECO:0000313" key="5">
    <source>
        <dbReference type="EMBL" id="KFH46100.1"/>
    </source>
</evidence>
<protein>
    <submittedName>
        <fullName evidence="5">NADPH-dependent 1-acyldihydroxyacetone phosphate reductase-like protein</fullName>
    </submittedName>
</protein>
<dbReference type="OrthoDB" id="2102561at2759"/>
<evidence type="ECO:0000256" key="1">
    <source>
        <dbReference type="ARBA" id="ARBA00006484"/>
    </source>
</evidence>
<accession>A0A086T9R8</accession>
<dbReference type="GO" id="GO:0005783">
    <property type="term" value="C:endoplasmic reticulum"/>
    <property type="evidence" value="ECO:0007669"/>
    <property type="project" value="TreeGrafter"/>
</dbReference>
<evidence type="ECO:0000313" key="6">
    <source>
        <dbReference type="Proteomes" id="UP000029964"/>
    </source>
</evidence>
<dbReference type="InterPro" id="IPR020904">
    <property type="entry name" value="Sc_DH/Rdtase_CS"/>
</dbReference>
<sequence length="296" mass="32694">MSRQQKTVLITGCTPGGIGHALALEFHKKGCHVIATARNADVLKDLAAQGLSTAQLDVTSRESIAACKAEVEKLTDGRLDILVNNAGRTHTIPATDIDMDDVRATYETNVFGVMATIQAFVDLLIAARGLILNISSTSVHVPYLFGAIYSSTKGAIDTYSRALRLELKPFGVRVMVAVTGTVRSNIASRQHRVLPPGSLYTPVRDVFEWRLTFSQNHGTYPTERYAARIVAQALKGEGWLCGLIGRTPDWYWQGGMSTMVWLTTLMPRWLSEGILARYWNIGKMTRRIQEARAKKD</sequence>
<dbReference type="PANTHER" id="PTHR44169:SF6">
    <property type="entry name" value="NADPH-DEPENDENT 1-ACYLDIHYDROXYACETONE PHOSPHATE REDUCTASE"/>
    <property type="match status" value="1"/>
</dbReference>
<evidence type="ECO:0000256" key="3">
    <source>
        <dbReference type="ARBA" id="ARBA00023002"/>
    </source>
</evidence>
<reference evidence="6" key="1">
    <citation type="journal article" date="2014" name="Genome Announc.">
        <title>Genome sequence and annotation of Acremonium chrysogenum, producer of the beta-lactam antibiotic cephalosporin C.</title>
        <authorList>
            <person name="Terfehr D."/>
            <person name="Dahlmann T.A."/>
            <person name="Specht T."/>
            <person name="Zadra I."/>
            <person name="Kuernsteiner H."/>
            <person name="Kueck U."/>
        </authorList>
    </citation>
    <scope>NUCLEOTIDE SEQUENCE [LARGE SCALE GENOMIC DNA]</scope>
    <source>
        <strain evidence="6">ATCC 11550 / CBS 779.69 / DSM 880 / IAM 14645 / JCM 23072 / IMI 49137</strain>
    </source>
</reference>
<dbReference type="InterPro" id="IPR036291">
    <property type="entry name" value="NAD(P)-bd_dom_sf"/>
</dbReference>
<dbReference type="GO" id="GO:0000140">
    <property type="term" value="F:acylglycerone-phosphate reductase (NADP+) activity"/>
    <property type="evidence" value="ECO:0007669"/>
    <property type="project" value="TreeGrafter"/>
</dbReference>
<dbReference type="PANTHER" id="PTHR44169">
    <property type="entry name" value="NADPH-DEPENDENT 1-ACYLDIHYDROXYACETONE PHOSPHATE REDUCTASE"/>
    <property type="match status" value="1"/>
</dbReference>
<dbReference type="PRINTS" id="PR00080">
    <property type="entry name" value="SDRFAMILY"/>
</dbReference>
<dbReference type="GO" id="GO:0006654">
    <property type="term" value="P:phosphatidic acid biosynthetic process"/>
    <property type="evidence" value="ECO:0007669"/>
    <property type="project" value="TreeGrafter"/>
</dbReference>
<dbReference type="FunFam" id="3.40.50.720:FF:000261">
    <property type="entry name" value="NADPH-dependent 1-acyldihydroxyacetone phosphate reductase"/>
    <property type="match status" value="1"/>
</dbReference>
<dbReference type="HOGENOM" id="CLU_010194_2_9_1"/>
<comment type="similarity">
    <text evidence="1 4">Belongs to the short-chain dehydrogenases/reductases (SDR) family.</text>
</comment>
<comment type="caution">
    <text evidence="5">The sequence shown here is derived from an EMBL/GenBank/DDBJ whole genome shotgun (WGS) entry which is preliminary data.</text>
</comment>
<proteinExistence type="inferred from homology"/>
<dbReference type="CDD" id="cd05374">
    <property type="entry name" value="17beta-HSD-like_SDR_c"/>
    <property type="match status" value="1"/>
</dbReference>
<gene>
    <name evidence="5" type="ORF">ACRE_030430</name>
</gene>
<dbReference type="GO" id="GO:0005811">
    <property type="term" value="C:lipid droplet"/>
    <property type="evidence" value="ECO:0007669"/>
    <property type="project" value="TreeGrafter"/>
</dbReference>
<organism evidence="5 6">
    <name type="scientific">Hapsidospora chrysogenum (strain ATCC 11550 / CBS 779.69 / DSM 880 / IAM 14645 / JCM 23072 / IMI 49137)</name>
    <name type="common">Acremonium chrysogenum</name>
    <dbReference type="NCBI Taxonomy" id="857340"/>
    <lineage>
        <taxon>Eukaryota</taxon>
        <taxon>Fungi</taxon>
        <taxon>Dikarya</taxon>
        <taxon>Ascomycota</taxon>
        <taxon>Pezizomycotina</taxon>
        <taxon>Sordariomycetes</taxon>
        <taxon>Hypocreomycetidae</taxon>
        <taxon>Hypocreales</taxon>
        <taxon>Bionectriaceae</taxon>
        <taxon>Hapsidospora</taxon>
    </lineage>
</organism>
<dbReference type="InterPro" id="IPR002347">
    <property type="entry name" value="SDR_fam"/>
</dbReference>
<dbReference type="SUPFAM" id="SSF51735">
    <property type="entry name" value="NAD(P)-binding Rossmann-fold domains"/>
    <property type="match status" value="1"/>
</dbReference>
<keyword evidence="3" id="KW-0560">Oxidoreductase</keyword>
<keyword evidence="2" id="KW-0521">NADP</keyword>
<name>A0A086T9R8_HAPC1</name>
<dbReference type="Pfam" id="PF00106">
    <property type="entry name" value="adh_short"/>
    <property type="match status" value="1"/>
</dbReference>
<keyword evidence="6" id="KW-1185">Reference proteome</keyword>
<dbReference type="STRING" id="857340.A0A086T9R8"/>
<dbReference type="EMBL" id="JPKY01000023">
    <property type="protein sequence ID" value="KFH46100.1"/>
    <property type="molecule type" value="Genomic_DNA"/>
</dbReference>